<reference evidence="1 2" key="1">
    <citation type="submission" date="2018-03" db="EMBL/GenBank/DDBJ databases">
        <title>The uncultured portion of the human microbiome is neutrally assembled.</title>
        <authorList>
            <person name="Jeraldo P."/>
            <person name="Boardman L."/>
            <person name="White B.A."/>
            <person name="Nelson H."/>
            <person name="Goldenfeld N."/>
            <person name="Chia N."/>
        </authorList>
    </citation>
    <scope>NUCLEOTIDE SEQUENCE [LARGE SCALE GENOMIC DNA]</scope>
    <source>
        <strain evidence="1">CIM:MAG 903</strain>
    </source>
</reference>
<comment type="caution">
    <text evidence="1">The sequence shown here is derived from an EMBL/GenBank/DDBJ whole genome shotgun (WGS) entry which is preliminary data.</text>
</comment>
<evidence type="ECO:0000313" key="1">
    <source>
        <dbReference type="EMBL" id="PWL51949.1"/>
    </source>
</evidence>
<proteinExistence type="predicted"/>
<gene>
    <name evidence="1" type="ORF">DBY38_12500</name>
</gene>
<accession>A0A316M3X4</accession>
<name>A0A316M3X4_9CLOT</name>
<dbReference type="Proteomes" id="UP000246114">
    <property type="component" value="Unassembled WGS sequence"/>
</dbReference>
<dbReference type="EMBL" id="QAMZ01000053">
    <property type="protein sequence ID" value="PWL51949.1"/>
    <property type="molecule type" value="Genomic_DNA"/>
</dbReference>
<dbReference type="AlphaFoldDB" id="A0A316M3X4"/>
<sequence>MYNEKPSNILKIDDPYTAFCLDEAIAEFIINIENKKKPRFIVEKGRNSTNSNPGLNLLLGK</sequence>
<evidence type="ECO:0000313" key="2">
    <source>
        <dbReference type="Proteomes" id="UP000246114"/>
    </source>
</evidence>
<protein>
    <submittedName>
        <fullName evidence="1">Uncharacterized protein</fullName>
    </submittedName>
</protein>
<organism evidence="1 2">
    <name type="scientific">Clostridium cadaveris</name>
    <dbReference type="NCBI Taxonomy" id="1529"/>
    <lineage>
        <taxon>Bacteria</taxon>
        <taxon>Bacillati</taxon>
        <taxon>Bacillota</taxon>
        <taxon>Clostridia</taxon>
        <taxon>Eubacteriales</taxon>
        <taxon>Clostridiaceae</taxon>
        <taxon>Clostridium</taxon>
    </lineage>
</organism>